<dbReference type="RefSeq" id="WP_101499208.1">
    <property type="nucleotide sequence ID" value="NZ_CP025583.1"/>
</dbReference>
<evidence type="ECO:0000313" key="1">
    <source>
        <dbReference type="EMBL" id="AUM73856.1"/>
    </source>
</evidence>
<reference evidence="2" key="1">
    <citation type="submission" date="2017-12" db="EMBL/GenBank/DDBJ databases">
        <title>Genomic analysis of Paracoccus sp. CBA4604.</title>
        <authorList>
            <person name="Roh S.W."/>
            <person name="Kim J.Y."/>
            <person name="Kim J.S."/>
        </authorList>
    </citation>
    <scope>NUCLEOTIDE SEQUENCE [LARGE SCALE GENOMIC DNA]</scope>
    <source>
        <strain evidence="2">CBA4604</strain>
    </source>
</reference>
<dbReference type="AlphaFoldDB" id="A0A2K9MFQ0"/>
<name>A0A2K9MFQ0_9RHOB</name>
<sequence>MGMIDRFLGVGAAAQTLSTAATNVTEVFRENATRRMELDEEAYARALAQYGLEFTAAPRGRFDDLVNGLNRLPRPMLTLGTIGLFVYAMVEPIGFGQRMLGLQAVPEPLWWLLGGIVSFYFGAREAHYFRNRTWPPAIARQIEVTGAIQSAAAPDPGFASVPAPAAATGDNPALRDWVAERQGAAG</sequence>
<dbReference type="EMBL" id="CP025583">
    <property type="protein sequence ID" value="AUM73856.1"/>
    <property type="molecule type" value="Genomic_DNA"/>
</dbReference>
<dbReference type="KEGG" id="paru:CYR75_05740"/>
<dbReference type="Proteomes" id="UP000234882">
    <property type="component" value="Chromosome"/>
</dbReference>
<keyword evidence="2" id="KW-1185">Reference proteome</keyword>
<evidence type="ECO:0008006" key="3">
    <source>
        <dbReference type="Google" id="ProtNLM"/>
    </source>
</evidence>
<proteinExistence type="predicted"/>
<organism evidence="1 2">
    <name type="scientific">Paracoccus jeotgali</name>
    <dbReference type="NCBI Taxonomy" id="2065379"/>
    <lineage>
        <taxon>Bacteria</taxon>
        <taxon>Pseudomonadati</taxon>
        <taxon>Pseudomonadota</taxon>
        <taxon>Alphaproteobacteria</taxon>
        <taxon>Rhodobacterales</taxon>
        <taxon>Paracoccaceae</taxon>
        <taxon>Paracoccus</taxon>
    </lineage>
</organism>
<gene>
    <name evidence="1" type="ORF">CYR75_05740</name>
</gene>
<dbReference type="Pfam" id="PF11351">
    <property type="entry name" value="GTA_holin_3TM"/>
    <property type="match status" value="1"/>
</dbReference>
<dbReference type="OrthoDB" id="7355053at2"/>
<accession>A0A2K9MFQ0</accession>
<dbReference type="InterPro" id="IPR021497">
    <property type="entry name" value="GTA_holin_3TM"/>
</dbReference>
<protein>
    <recommendedName>
        <fullName evidence="3">Methionine synthase I</fullName>
    </recommendedName>
</protein>
<evidence type="ECO:0000313" key="2">
    <source>
        <dbReference type="Proteomes" id="UP000234882"/>
    </source>
</evidence>